<dbReference type="GeneID" id="64633440"/>
<dbReference type="RefSeq" id="XP_041197944.1">
    <property type="nucleotide sequence ID" value="XM_041339424.1"/>
</dbReference>
<dbReference type="AlphaFoldDB" id="A0A9P7EJT5"/>
<keyword evidence="2" id="KW-1185">Reference proteome</keyword>
<protein>
    <submittedName>
        <fullName evidence="1">Uncharacterized protein</fullName>
    </submittedName>
</protein>
<proteinExistence type="predicted"/>
<sequence>MHTTMAPHKWTSDEQEEWLKPYYEAFLMKQSEKCGNYRNFFADLYENWFEAFPELRPSSITAFGPITFEELKEMKSAEDMRKVKLHNCFKNNFGAMKAGRKAKAHATNVIDVVVHKITKCEKPTCWLQGQEAYSKLYYCDHIKSTVQEKLTATSEKLTNGEHVALIKKETAAMYANETPEVKAHVKEFLEEQKQQRVQTKEEGSWSKLEGDYSQNLDKLAAVANKFLKGLVDATGMSFLLLAGGPSPEAQGHIDVYSFHVGLMKLGNDFSAAYPGFESGIMGPFWDFLCRVYCELVEASASVEHGVEVGGEGDKEDLVPAVQKSQDISVQDVLPTGTIAMASPTSSTVYPMSGQSSSWDVLDDFYDPNGGDQLLTLPGSSNTFGNETPYWATPAFDSALGVMLQPPLPSFEMWDPTPMTPGMAPDDLISNASPHPTPITLPDKRFFNMSPCTTSTPLLDPLTMSPSTALLDPPTMSPSTPLLDPSATSLTSLASVVTHVVPVSPAASLAVSPCTGSTPPLNPPTVSPSAIALPDPSPAASLIAPVTPTLPTATFTVSAAPTMPLETSPGPAKTQMVAPVVPPALGVADVDTNTAEEDTEAGCHRTSCKSKPSTCNDIANSIGGLGKENIPPKLSAKRCLAEGTPGNGAKSKKAKV</sequence>
<dbReference type="OrthoDB" id="2675646at2759"/>
<comment type="caution">
    <text evidence="1">The sequence shown here is derived from an EMBL/GenBank/DDBJ whole genome shotgun (WGS) entry which is preliminary data.</text>
</comment>
<accession>A0A9P7EJT5</accession>
<evidence type="ECO:0000313" key="2">
    <source>
        <dbReference type="Proteomes" id="UP000807769"/>
    </source>
</evidence>
<dbReference type="Proteomes" id="UP000807769">
    <property type="component" value="Unassembled WGS sequence"/>
</dbReference>
<gene>
    <name evidence="1" type="ORF">BJ212DRAFT_1476732</name>
</gene>
<name>A0A9P7EJT5_9AGAM</name>
<evidence type="ECO:0000313" key="1">
    <source>
        <dbReference type="EMBL" id="KAG1823884.1"/>
    </source>
</evidence>
<reference evidence="1" key="1">
    <citation type="journal article" date="2020" name="New Phytol.">
        <title>Comparative genomics reveals dynamic genome evolution in host specialist ectomycorrhizal fungi.</title>
        <authorList>
            <person name="Lofgren L.A."/>
            <person name="Nguyen N.H."/>
            <person name="Vilgalys R."/>
            <person name="Ruytinx J."/>
            <person name="Liao H.L."/>
            <person name="Branco S."/>
            <person name="Kuo A."/>
            <person name="LaButti K."/>
            <person name="Lipzen A."/>
            <person name="Andreopoulos W."/>
            <person name="Pangilinan J."/>
            <person name="Riley R."/>
            <person name="Hundley H."/>
            <person name="Na H."/>
            <person name="Barry K."/>
            <person name="Grigoriev I.V."/>
            <person name="Stajich J.E."/>
            <person name="Kennedy P.G."/>
        </authorList>
    </citation>
    <scope>NUCLEOTIDE SEQUENCE</scope>
    <source>
        <strain evidence="1">MN1</strain>
    </source>
</reference>
<organism evidence="1 2">
    <name type="scientific">Suillus subaureus</name>
    <dbReference type="NCBI Taxonomy" id="48587"/>
    <lineage>
        <taxon>Eukaryota</taxon>
        <taxon>Fungi</taxon>
        <taxon>Dikarya</taxon>
        <taxon>Basidiomycota</taxon>
        <taxon>Agaricomycotina</taxon>
        <taxon>Agaricomycetes</taxon>
        <taxon>Agaricomycetidae</taxon>
        <taxon>Boletales</taxon>
        <taxon>Suillineae</taxon>
        <taxon>Suillaceae</taxon>
        <taxon>Suillus</taxon>
    </lineage>
</organism>
<dbReference type="EMBL" id="JABBWG010000004">
    <property type="protein sequence ID" value="KAG1823884.1"/>
    <property type="molecule type" value="Genomic_DNA"/>
</dbReference>